<feature type="compositionally biased region" description="Basic and acidic residues" evidence="1">
    <location>
        <begin position="570"/>
        <end position="581"/>
    </location>
</feature>
<accession>A0A1E3IS80</accession>
<feature type="compositionally biased region" description="Basic and acidic residues" evidence="1">
    <location>
        <begin position="687"/>
        <end position="706"/>
    </location>
</feature>
<organism evidence="2 3">
    <name type="scientific">Cryptococcus wingfieldii CBS 7118</name>
    <dbReference type="NCBI Taxonomy" id="1295528"/>
    <lineage>
        <taxon>Eukaryota</taxon>
        <taxon>Fungi</taxon>
        <taxon>Dikarya</taxon>
        <taxon>Basidiomycota</taxon>
        <taxon>Agaricomycotina</taxon>
        <taxon>Tremellomycetes</taxon>
        <taxon>Tremellales</taxon>
        <taxon>Cryptococcaceae</taxon>
        <taxon>Cryptococcus</taxon>
    </lineage>
</organism>
<feature type="compositionally biased region" description="Polar residues" evidence="1">
    <location>
        <begin position="1148"/>
        <end position="1173"/>
    </location>
</feature>
<feature type="compositionally biased region" description="Low complexity" evidence="1">
    <location>
        <begin position="1077"/>
        <end position="1096"/>
    </location>
</feature>
<evidence type="ECO:0000313" key="2">
    <source>
        <dbReference type="EMBL" id="ODN91464.1"/>
    </source>
</evidence>
<name>A0A1E3IS80_9TREE</name>
<comment type="caution">
    <text evidence="2">The sequence shown here is derived from an EMBL/GenBank/DDBJ whole genome shotgun (WGS) entry which is preliminary data.</text>
</comment>
<keyword evidence="3" id="KW-1185">Reference proteome</keyword>
<feature type="region of interest" description="Disordered" evidence="1">
    <location>
        <begin position="893"/>
        <end position="1193"/>
    </location>
</feature>
<proteinExistence type="predicted"/>
<reference evidence="2 3" key="1">
    <citation type="submission" date="2016-06" db="EMBL/GenBank/DDBJ databases">
        <title>Evolution of pathogenesis and genome organization in the Tremellales.</title>
        <authorList>
            <person name="Cuomo C."/>
            <person name="Litvintseva A."/>
            <person name="Heitman J."/>
            <person name="Chen Y."/>
            <person name="Sun S."/>
            <person name="Springer D."/>
            <person name="Dromer F."/>
            <person name="Young S."/>
            <person name="Zeng Q."/>
            <person name="Chapman S."/>
            <person name="Gujja S."/>
            <person name="Saif S."/>
            <person name="Birren B."/>
        </authorList>
    </citation>
    <scope>NUCLEOTIDE SEQUENCE [LARGE SCALE GENOMIC DNA]</scope>
    <source>
        <strain evidence="2 3">CBS 7118</strain>
    </source>
</reference>
<feature type="compositionally biased region" description="Low complexity" evidence="1">
    <location>
        <begin position="384"/>
        <end position="400"/>
    </location>
</feature>
<feature type="compositionally biased region" description="Basic and acidic residues" evidence="1">
    <location>
        <begin position="982"/>
        <end position="991"/>
    </location>
</feature>
<feature type="compositionally biased region" description="Basic and acidic residues" evidence="1">
    <location>
        <begin position="611"/>
        <end position="627"/>
    </location>
</feature>
<feature type="compositionally biased region" description="Pro residues" evidence="1">
    <location>
        <begin position="785"/>
        <end position="794"/>
    </location>
</feature>
<feature type="region of interest" description="Disordered" evidence="1">
    <location>
        <begin position="1244"/>
        <end position="1266"/>
    </location>
</feature>
<dbReference type="RefSeq" id="XP_019030090.1">
    <property type="nucleotide sequence ID" value="XM_019178051.1"/>
</dbReference>
<feature type="compositionally biased region" description="Pro residues" evidence="1">
    <location>
        <begin position="748"/>
        <end position="763"/>
    </location>
</feature>
<feature type="compositionally biased region" description="Gly residues" evidence="1">
    <location>
        <begin position="1356"/>
        <end position="1365"/>
    </location>
</feature>
<sequence>MSDLSPPQHASTPPPNETLTPDSTDNTPTDRLEGGAEAPVEGSGEGHAEAAEQERGEEKGERQESSDDSPKIEQELSETTESAPRQASPATSVAASGTSTPPLGPLPKKKFAAINVNQKFLQKTASPVPAPGAVKTTGRQTASPVPILPAPSRHLSTKLNTMTAKPPPAPAPPPITNSSPWAKPANVAEGGTLHQPAPTKLRVGAVLPPAATGASAANTSNAWRTSAAPPKHFGLSRDFPTAKEVADSKRAAAAVEEATAAATAAHNQAILQELNSFTQLDPHAHRWDEDSDEDEFNLPPAPPPPQPQTIQRDDTPVSKSDRFASDDFDRSWPRRPTGERVLFDAGISRGAPVPPVAPAQSAQGEQGWNPRLMGRGDNWRERSASSNGPAPSAPSAPGISRNLPPHLTDAPTDREKDTQKPAAPEPAAVPPRQLGRWGSAMQAESGSTGRTGWGSRATEERASPPHVPAPTPSAAPVPPRRSFIGVRPSPPTSNSSLPHVQPPHSQPPPSTLPPVEDEQHQEMHTAAEKARLRRLEEEKEREAAKERARKKAKELEDRMMAKAPAPAAAKEVKEDNDEPKSVRPTSIAQRPKDLGLPQRPSRSPAGFASETGKDKERESRAETESSWRVRAPSSQATRAEDNKDEIVTPPVAIPVSTEAPHPAELALDGELDRSTPHAPSSSSFDGMLDRIKAAMSKMQEEKDQPKDAGVAPASPVKKEEAKEERKVILEREKKPPTEPRADRLSAAPLPPAQPQPQAKPIPTAPEAKAQPPTISVPTFFDISYPAPPRSPPPAWRTMTIRVPKFDLPHRTPVPKAQMDSFFAPLNYPKGWARSFNPPLELHQRALFGPGNRPPPRENEGVVDRSRLLLPAGRVKTKEGEIVVSISPRVLTRSRPRKMGVDGEVGGKSSVTAPPAAGQESGDAVTRKRSPSARSAAQAEKSGSGYILQGVGLTISPPPGVSLPSSLSLGTALDQSETQEGGADDRKGREGVRFLVSSELEGDSLLEEVNKMSLESVEEEEGKDGEEPPKTSGIAQSPESNGPSTPWAQSSLSYGHSSKPSITQHDAIKSVWESDSKPTAAPISSTTANPPATSSSALSETPMYPSINTPSNSDVGAGTQPLSSSFVAAPGPSATGFSPQLGSAPFTRHPSNQSQSAQTASLHSHNPSQGQSPYFGSPHAHSLTSPDPTGRAYAGMGMSTMGGMGMGMGVPLGYTSRPMGSSAVGNGGWQQNVWGGFNAMNGYGYTQAPQQTHHQTQPGQGKDKAYQSYTGQQAQQPAQGYGVPGYPRMNPAPAQAPGYTFTPGGYSSHTIHATSPQVRPQGRFAQANGDYARQAQQQQQQAVGQGGNGFRMSASSGDGGYYGGVSGYAPQGQTGSSQSQPQGAQSGQSGAQGSFGRSTRGGLQRRVW</sequence>
<feature type="compositionally biased region" description="Basic and acidic residues" evidence="1">
    <location>
        <begin position="716"/>
        <end position="743"/>
    </location>
</feature>
<evidence type="ECO:0000313" key="3">
    <source>
        <dbReference type="Proteomes" id="UP000094819"/>
    </source>
</evidence>
<feature type="region of interest" description="Disordered" evidence="1">
    <location>
        <begin position="1325"/>
        <end position="1407"/>
    </location>
</feature>
<evidence type="ECO:0000256" key="1">
    <source>
        <dbReference type="SAM" id="MobiDB-lite"/>
    </source>
</evidence>
<feature type="compositionally biased region" description="Polar residues" evidence="1">
    <location>
        <begin position="1032"/>
        <end position="1063"/>
    </location>
</feature>
<feature type="region of interest" description="Disordered" evidence="1">
    <location>
        <begin position="126"/>
        <end position="196"/>
    </location>
</feature>
<feature type="compositionally biased region" description="Basic and acidic residues" evidence="1">
    <location>
        <begin position="1065"/>
        <end position="1075"/>
    </location>
</feature>
<dbReference type="Proteomes" id="UP000094819">
    <property type="component" value="Unassembled WGS sequence"/>
</dbReference>
<feature type="compositionally biased region" description="Basic and acidic residues" evidence="1">
    <location>
        <begin position="517"/>
        <end position="546"/>
    </location>
</feature>
<feature type="compositionally biased region" description="Low complexity" evidence="1">
    <location>
        <begin position="1331"/>
        <end position="1342"/>
    </location>
</feature>
<dbReference type="EMBL" id="AWGH01000019">
    <property type="protein sequence ID" value="ODN91464.1"/>
    <property type="molecule type" value="Genomic_DNA"/>
</dbReference>
<feature type="compositionally biased region" description="Low complexity" evidence="1">
    <location>
        <begin position="212"/>
        <end position="222"/>
    </location>
</feature>
<feature type="compositionally biased region" description="Low complexity" evidence="1">
    <location>
        <begin position="1248"/>
        <end position="1266"/>
    </location>
</feature>
<feature type="compositionally biased region" description="Pro residues" evidence="1">
    <location>
        <begin position="500"/>
        <end position="512"/>
    </location>
</feature>
<feature type="compositionally biased region" description="Pro residues" evidence="1">
    <location>
        <begin position="165"/>
        <end position="175"/>
    </location>
</feature>
<protein>
    <submittedName>
        <fullName evidence="2">Uncharacterized protein</fullName>
    </submittedName>
</protein>
<dbReference type="OrthoDB" id="2589888at2759"/>
<feature type="compositionally biased region" description="Basic and acidic residues" evidence="1">
    <location>
        <begin position="311"/>
        <end position="342"/>
    </location>
</feature>
<feature type="region of interest" description="Disordered" evidence="1">
    <location>
        <begin position="273"/>
        <end position="795"/>
    </location>
</feature>
<feature type="region of interest" description="Disordered" evidence="1">
    <location>
        <begin position="1"/>
        <end position="110"/>
    </location>
</feature>
<feature type="compositionally biased region" description="Polar residues" evidence="1">
    <location>
        <begin position="17"/>
        <end position="27"/>
    </location>
</feature>
<feature type="compositionally biased region" description="Basic and acidic residues" evidence="1">
    <location>
        <begin position="44"/>
        <end position="74"/>
    </location>
</feature>
<feature type="compositionally biased region" description="Polar residues" evidence="1">
    <location>
        <begin position="1105"/>
        <end position="1125"/>
    </location>
</feature>
<feature type="compositionally biased region" description="Low complexity" evidence="1">
    <location>
        <begin position="445"/>
        <end position="456"/>
    </location>
</feature>
<feature type="region of interest" description="Disordered" evidence="1">
    <location>
        <begin position="212"/>
        <end position="236"/>
    </location>
</feature>
<feature type="compositionally biased region" description="Polar residues" evidence="1">
    <location>
        <begin position="77"/>
        <end position="101"/>
    </location>
</feature>
<feature type="compositionally biased region" description="Low complexity" evidence="1">
    <location>
        <begin position="1366"/>
        <end position="1393"/>
    </location>
</feature>
<feature type="compositionally biased region" description="Pro residues" evidence="1">
    <location>
        <begin position="465"/>
        <end position="479"/>
    </location>
</feature>
<dbReference type="GeneID" id="30195193"/>
<gene>
    <name evidence="2" type="ORF">L198_05981</name>
</gene>